<dbReference type="GO" id="GO:0000166">
    <property type="term" value="F:nucleotide binding"/>
    <property type="evidence" value="ECO:0007669"/>
    <property type="project" value="InterPro"/>
</dbReference>
<dbReference type="PANTHER" id="PTHR43377:SF1">
    <property type="entry name" value="BILIVERDIN REDUCTASE A"/>
    <property type="match status" value="1"/>
</dbReference>
<dbReference type="AlphaFoldDB" id="A0A833L0T3"/>
<dbReference type="Gene3D" id="3.30.360.10">
    <property type="entry name" value="Dihydrodipicolinate Reductase, domain 2"/>
    <property type="match status" value="1"/>
</dbReference>
<feature type="domain" description="GFO/IDH/MocA-like oxidoreductase" evidence="2">
    <location>
        <begin position="157"/>
        <end position="229"/>
    </location>
</feature>
<dbReference type="PANTHER" id="PTHR43377">
    <property type="entry name" value="BILIVERDIN REDUCTASE A"/>
    <property type="match status" value="1"/>
</dbReference>
<organism evidence="3 4">
    <name type="scientific">Candidatus Saganbacteria bacterium</name>
    <dbReference type="NCBI Taxonomy" id="2575572"/>
    <lineage>
        <taxon>Bacteria</taxon>
        <taxon>Bacillati</taxon>
        <taxon>Saganbacteria</taxon>
    </lineage>
</organism>
<dbReference type="InterPro" id="IPR055170">
    <property type="entry name" value="GFO_IDH_MocA-like_dom"/>
</dbReference>
<gene>
    <name evidence="3" type="ORF">FD145_940</name>
</gene>
<dbReference type="SUPFAM" id="SSF51735">
    <property type="entry name" value="NAD(P)-binding Rossmann-fold domains"/>
    <property type="match status" value="1"/>
</dbReference>
<comment type="caution">
    <text evidence="3">The sequence shown here is derived from an EMBL/GenBank/DDBJ whole genome shotgun (WGS) entry which is preliminary data.</text>
</comment>
<accession>A0A833L0T3</accession>
<dbReference type="Proteomes" id="UP000488506">
    <property type="component" value="Unassembled WGS sequence"/>
</dbReference>
<dbReference type="EMBL" id="WPAF01000014">
    <property type="protein sequence ID" value="KAF0133998.1"/>
    <property type="molecule type" value="Genomic_DNA"/>
</dbReference>
<sequence>MAKPKIGVIGAGIMGENHIRILSGLKDVSFAGFFDAKPERAAIISGKYSCKSFATLEDLLNQISFAVLATPTSTHFELASIILKKGIHLLVEKPLSLSYKKSLLLIDTAKRHKLFLSIGMIERFNPAITKLVSLLKNETVFGFDFKRFSPFPERIFDTSVIFDMMIHDLDLAVMLANSELESFRAQGVKSQSKFIDEANATLYFKNGVIAKIESSRIKNDKLRSLVVTTDKSIYDLNLITKSLVKRSFETLTDKVSIDIVARDQITSEIKDFLLSIAKNKPSISSAASTVYAQKIAEEVENKICSYR</sequence>
<name>A0A833L0T3_UNCSA</name>
<dbReference type="Gene3D" id="3.40.50.720">
    <property type="entry name" value="NAD(P)-binding Rossmann-like Domain"/>
    <property type="match status" value="1"/>
</dbReference>
<dbReference type="InterPro" id="IPR051450">
    <property type="entry name" value="Gfo/Idh/MocA_Oxidoreductases"/>
</dbReference>
<evidence type="ECO:0000259" key="2">
    <source>
        <dbReference type="Pfam" id="PF22725"/>
    </source>
</evidence>
<evidence type="ECO:0000259" key="1">
    <source>
        <dbReference type="Pfam" id="PF01408"/>
    </source>
</evidence>
<reference evidence="3 4" key="1">
    <citation type="submission" date="2019-12" db="EMBL/GenBank/DDBJ databases">
        <authorList>
            <person name="Wolfe R."/>
            <person name="Danczak R."/>
            <person name="Wilkins M."/>
        </authorList>
    </citation>
    <scope>NUCLEOTIDE SEQUENCE [LARGE SCALE GENOMIC DNA]</scope>
    <source>
        <strain evidence="3">X2_MaxBin.013</strain>
    </source>
</reference>
<proteinExistence type="predicted"/>
<protein>
    <submittedName>
        <fullName evidence="3">Oxidoreductase domain-containing protein</fullName>
    </submittedName>
</protein>
<evidence type="ECO:0000313" key="3">
    <source>
        <dbReference type="EMBL" id="KAF0133998.1"/>
    </source>
</evidence>
<dbReference type="InterPro" id="IPR036291">
    <property type="entry name" value="NAD(P)-bd_dom_sf"/>
</dbReference>
<dbReference type="InterPro" id="IPR000683">
    <property type="entry name" value="Gfo/Idh/MocA-like_OxRdtase_N"/>
</dbReference>
<dbReference type="SUPFAM" id="SSF55347">
    <property type="entry name" value="Glyceraldehyde-3-phosphate dehydrogenase-like, C-terminal domain"/>
    <property type="match status" value="1"/>
</dbReference>
<dbReference type="Pfam" id="PF22725">
    <property type="entry name" value="GFO_IDH_MocA_C3"/>
    <property type="match status" value="1"/>
</dbReference>
<dbReference type="Pfam" id="PF01408">
    <property type="entry name" value="GFO_IDH_MocA"/>
    <property type="match status" value="1"/>
</dbReference>
<feature type="domain" description="Gfo/Idh/MocA-like oxidoreductase N-terminal" evidence="1">
    <location>
        <begin position="5"/>
        <end position="119"/>
    </location>
</feature>
<evidence type="ECO:0000313" key="4">
    <source>
        <dbReference type="Proteomes" id="UP000488506"/>
    </source>
</evidence>